<reference evidence="2" key="1">
    <citation type="submission" date="2020-02" db="EMBL/GenBank/DDBJ databases">
        <authorList>
            <person name="Meier V. D."/>
        </authorList>
    </citation>
    <scope>NUCLEOTIDE SEQUENCE</scope>
    <source>
        <strain evidence="2">AVDCRST_MAG31</strain>
    </source>
</reference>
<evidence type="ECO:0000256" key="1">
    <source>
        <dbReference type="SAM" id="MobiDB-lite"/>
    </source>
</evidence>
<evidence type="ECO:0000313" key="2">
    <source>
        <dbReference type="EMBL" id="CAA9531270.1"/>
    </source>
</evidence>
<dbReference type="GO" id="GO:0004748">
    <property type="term" value="F:ribonucleoside-diphosphate reductase activity, thioredoxin disulfide as acceptor"/>
    <property type="evidence" value="ECO:0007669"/>
    <property type="project" value="UniProtKB-EC"/>
</dbReference>
<feature type="non-terminal residue" evidence="2">
    <location>
        <position position="1"/>
    </location>
</feature>
<protein>
    <submittedName>
        <fullName evidence="2">Ribonucleotide reductase of class Ia (Aerobic), beta subunit</fullName>
        <ecNumber evidence="2">1.17.4.1</ecNumber>
    </submittedName>
</protein>
<feature type="non-terminal residue" evidence="2">
    <location>
        <position position="82"/>
    </location>
</feature>
<proteinExistence type="predicted"/>
<dbReference type="AlphaFoldDB" id="A0A6J4TSJ6"/>
<feature type="compositionally biased region" description="Low complexity" evidence="1">
    <location>
        <begin position="1"/>
        <end position="28"/>
    </location>
</feature>
<keyword evidence="2" id="KW-0560">Oxidoreductase</keyword>
<gene>
    <name evidence="2" type="ORF">AVDCRST_MAG31-2409</name>
</gene>
<name>A0A6J4TSJ6_9SPHN</name>
<organism evidence="2">
    <name type="scientific">uncultured Sphingomonas sp</name>
    <dbReference type="NCBI Taxonomy" id="158754"/>
    <lineage>
        <taxon>Bacteria</taxon>
        <taxon>Pseudomonadati</taxon>
        <taxon>Pseudomonadota</taxon>
        <taxon>Alphaproteobacteria</taxon>
        <taxon>Sphingomonadales</taxon>
        <taxon>Sphingomonadaceae</taxon>
        <taxon>Sphingomonas</taxon>
        <taxon>environmental samples</taxon>
    </lineage>
</organism>
<accession>A0A6J4TSJ6</accession>
<dbReference type="EC" id="1.17.4.1" evidence="2"/>
<feature type="compositionally biased region" description="Low complexity" evidence="1">
    <location>
        <begin position="45"/>
        <end position="82"/>
    </location>
</feature>
<feature type="region of interest" description="Disordered" evidence="1">
    <location>
        <begin position="1"/>
        <end position="82"/>
    </location>
</feature>
<dbReference type="EMBL" id="CADCWA010000185">
    <property type="protein sequence ID" value="CAA9531270.1"/>
    <property type="molecule type" value="Genomic_DNA"/>
</dbReference>
<sequence>CPSSKPASSTSRSNTPGRSNSGSASSRSTGCPRKCHWARTAATGRRSSPPTSATSSPKSSASSPRPTWRCRTATTTNTAACS</sequence>